<feature type="domain" description="NAD glycohydrolase translocation F5/8 type C" evidence="1">
    <location>
        <begin position="93"/>
        <end position="239"/>
    </location>
</feature>
<evidence type="ECO:0000313" key="2">
    <source>
        <dbReference type="EMBL" id="MDR6240074.1"/>
    </source>
</evidence>
<keyword evidence="3" id="KW-1185">Reference proteome</keyword>
<reference evidence="2" key="1">
    <citation type="submission" date="2023-07" db="EMBL/GenBank/DDBJ databases">
        <title>Genomic Encyclopedia of Type Strains, Phase IV (KMG-IV): sequencing the most valuable type-strain genomes for metagenomic binning, comparative biology and taxonomic classification.</title>
        <authorList>
            <person name="Goeker M."/>
        </authorList>
    </citation>
    <scope>NUCLEOTIDE SEQUENCE</scope>
    <source>
        <strain evidence="2">DSM 26174</strain>
    </source>
</reference>
<dbReference type="NCBIfam" id="NF047619">
    <property type="entry name" value="NADase_discoid"/>
    <property type="match status" value="1"/>
</dbReference>
<dbReference type="Pfam" id="PF25302">
    <property type="entry name" value="NADase_transloc"/>
    <property type="match status" value="1"/>
</dbReference>
<gene>
    <name evidence="2" type="ORF">HNQ88_003122</name>
</gene>
<dbReference type="EMBL" id="JAVDQD010000003">
    <property type="protein sequence ID" value="MDR6240074.1"/>
    <property type="molecule type" value="Genomic_DNA"/>
</dbReference>
<comment type="caution">
    <text evidence="2">The sequence shown here is derived from an EMBL/GenBank/DDBJ whole genome shotgun (WGS) entry which is preliminary data.</text>
</comment>
<protein>
    <recommendedName>
        <fullName evidence="1">NAD glycohydrolase translocation F5/8 type C domain-containing protein</fullName>
    </recommendedName>
</protein>
<dbReference type="Proteomes" id="UP001185092">
    <property type="component" value="Unassembled WGS sequence"/>
</dbReference>
<proteinExistence type="predicted"/>
<evidence type="ECO:0000259" key="1">
    <source>
        <dbReference type="Pfam" id="PF25302"/>
    </source>
</evidence>
<dbReference type="AlphaFoldDB" id="A0AAE3XQA8"/>
<dbReference type="RefSeq" id="WP_309939908.1">
    <property type="nucleotide sequence ID" value="NZ_AP025305.1"/>
</dbReference>
<sequence length="245" mass="27833">MTLQLLAINLLLIANLNNNPKTIQPVVMSYPDISAENIALYNANLKTYNDISAKSKEYGHNSLTEEELNFLEEVSGTELDQNPFSTSEPGCNWYCAGGPFKVESNDNLPASSVSTYDAKNAHDFKLKTAWAVKNHKGSSLKYFFKGSEILSVYTIDFYNGYIKSEKAWKNNSRAKSVDLYINGIKTYTLQLQDTYRLQRFTIDPVNYLADNEELILEFKFTDIYPGEKYSDLYVSEINFIGEGDH</sequence>
<accession>A0AAE3XQA8</accession>
<dbReference type="InterPro" id="IPR057561">
    <property type="entry name" value="NADase_transloc"/>
</dbReference>
<organism evidence="2 3">
    <name type="scientific">Aureibacter tunicatorum</name>
    <dbReference type="NCBI Taxonomy" id="866807"/>
    <lineage>
        <taxon>Bacteria</taxon>
        <taxon>Pseudomonadati</taxon>
        <taxon>Bacteroidota</taxon>
        <taxon>Cytophagia</taxon>
        <taxon>Cytophagales</taxon>
        <taxon>Persicobacteraceae</taxon>
        <taxon>Aureibacter</taxon>
    </lineage>
</organism>
<name>A0AAE3XQA8_9BACT</name>
<evidence type="ECO:0000313" key="3">
    <source>
        <dbReference type="Proteomes" id="UP001185092"/>
    </source>
</evidence>